<dbReference type="Pfam" id="PF09409">
    <property type="entry name" value="PUB"/>
    <property type="match status" value="1"/>
</dbReference>
<dbReference type="Proteomes" id="UP000504611">
    <property type="component" value="Unplaced"/>
</dbReference>
<proteinExistence type="inferred from homology"/>
<keyword evidence="5" id="KW-0479">Metal-binding</keyword>
<evidence type="ECO:0000256" key="1">
    <source>
        <dbReference type="ARBA" id="ARBA00001650"/>
    </source>
</evidence>
<evidence type="ECO:0000256" key="6">
    <source>
        <dbReference type="ARBA" id="ARBA00022833"/>
    </source>
</evidence>
<evidence type="ECO:0000259" key="9">
    <source>
        <dbReference type="Pfam" id="PF09409"/>
    </source>
</evidence>
<comment type="similarity">
    <text evidence="2">Belongs to the transglutaminase-like superfamily. PNGase family.</text>
</comment>
<dbReference type="Gene3D" id="2.20.25.10">
    <property type="match status" value="1"/>
</dbReference>
<dbReference type="OrthoDB" id="49605at2759"/>
<feature type="domain" description="PUB" evidence="9">
    <location>
        <begin position="20"/>
        <end position="77"/>
    </location>
</feature>
<evidence type="ECO:0000256" key="3">
    <source>
        <dbReference type="ARBA" id="ARBA00012158"/>
    </source>
</evidence>
<dbReference type="EC" id="3.5.1.52" evidence="3"/>
<name>A0A6I9PI00_9TELE</name>
<protein>
    <recommendedName>
        <fullName evidence="4">Peptide-N(4)-(N-acetyl-beta-glucosaminyl)asparagine amidase</fullName>
        <ecNumber evidence="3">3.5.1.52</ecNumber>
    </recommendedName>
    <alternativeName>
        <fullName evidence="7">Peptide:N-glycanase</fullName>
    </alternativeName>
</protein>
<dbReference type="GeneID" id="104960823"/>
<evidence type="ECO:0000256" key="4">
    <source>
        <dbReference type="ARBA" id="ARBA00018546"/>
    </source>
</evidence>
<accession>A0A6I9PI00</accession>
<comment type="catalytic activity">
    <reaction evidence="1">
        <text>Hydrolysis of an N(4)-(acetyl-beta-D-glucosaminyl)asparagine residue in which the glucosamine residue may be further glycosylated, to yield a (substituted) N-acetyl-beta-D-glucosaminylamine and a peptide containing an aspartate residue.</text>
        <dbReference type="EC" id="3.5.1.52"/>
    </reaction>
</comment>
<dbReference type="PANTHER" id="PTHR12143:SF19">
    <property type="entry name" value="PEPTIDE-N(4)-(N-ACETYL-BETA-GLUCOSAMINYL)ASPARAGINE AMIDASE"/>
    <property type="match status" value="1"/>
</dbReference>
<gene>
    <name evidence="11" type="primary">LOC104960823</name>
</gene>
<dbReference type="GO" id="GO:0005829">
    <property type="term" value="C:cytosol"/>
    <property type="evidence" value="ECO:0007669"/>
    <property type="project" value="TreeGrafter"/>
</dbReference>
<dbReference type="RefSeq" id="XP_010787290.1">
    <property type="nucleotide sequence ID" value="XM_010788988.1"/>
</dbReference>
<feature type="region of interest" description="Disordered" evidence="8">
    <location>
        <begin position="81"/>
        <end position="139"/>
    </location>
</feature>
<dbReference type="FunFam" id="2.20.25.10:FF:000011">
    <property type="entry name" value="peptide-N(4)-(N-acetyl-beta- glucosaminyl)asparagine amidase"/>
    <property type="match status" value="1"/>
</dbReference>
<dbReference type="InterPro" id="IPR038765">
    <property type="entry name" value="Papain-like_cys_pep_sf"/>
</dbReference>
<keyword evidence="10" id="KW-1185">Reference proteome</keyword>
<dbReference type="SUPFAM" id="SSF54001">
    <property type="entry name" value="Cysteine proteinases"/>
    <property type="match status" value="1"/>
</dbReference>
<evidence type="ECO:0000256" key="8">
    <source>
        <dbReference type="SAM" id="MobiDB-lite"/>
    </source>
</evidence>
<dbReference type="Gene3D" id="1.20.58.2190">
    <property type="match status" value="1"/>
</dbReference>
<dbReference type="InterPro" id="IPR036339">
    <property type="entry name" value="PUB-like_dom_sf"/>
</dbReference>
<reference evidence="11" key="1">
    <citation type="submission" date="2025-08" db="UniProtKB">
        <authorList>
            <consortium name="RefSeq"/>
        </authorList>
    </citation>
    <scope>IDENTIFICATION</scope>
    <source>
        <tissue evidence="11">Muscle</tissue>
    </source>
</reference>
<dbReference type="Gene3D" id="3.10.620.30">
    <property type="match status" value="1"/>
</dbReference>
<evidence type="ECO:0000256" key="2">
    <source>
        <dbReference type="ARBA" id="ARBA00009390"/>
    </source>
</evidence>
<dbReference type="InterPro" id="IPR018997">
    <property type="entry name" value="PUB_domain"/>
</dbReference>
<dbReference type="AlphaFoldDB" id="A0A6I9PI00"/>
<dbReference type="GO" id="GO:0000224">
    <property type="term" value="F:peptide-N4-(N-acetyl-beta-glucosaminyl)asparagine amidase activity"/>
    <property type="evidence" value="ECO:0007669"/>
    <property type="project" value="UniProtKB-EC"/>
</dbReference>
<evidence type="ECO:0000313" key="10">
    <source>
        <dbReference type="Proteomes" id="UP000504611"/>
    </source>
</evidence>
<dbReference type="PANTHER" id="PTHR12143">
    <property type="entry name" value="PEPTIDE N-GLYCANASE PNGASE -RELATED"/>
    <property type="match status" value="1"/>
</dbReference>
<evidence type="ECO:0000256" key="7">
    <source>
        <dbReference type="ARBA" id="ARBA00032901"/>
    </source>
</evidence>
<keyword evidence="6" id="KW-0862">Zinc</keyword>
<dbReference type="GO" id="GO:0046872">
    <property type="term" value="F:metal ion binding"/>
    <property type="evidence" value="ECO:0007669"/>
    <property type="project" value="UniProtKB-KW"/>
</dbReference>
<dbReference type="InterPro" id="IPR050883">
    <property type="entry name" value="PNGase"/>
</dbReference>
<dbReference type="KEGG" id="ncc:104960823"/>
<dbReference type="SUPFAM" id="SSF143503">
    <property type="entry name" value="PUG domain-like"/>
    <property type="match status" value="1"/>
</dbReference>
<feature type="compositionally biased region" description="Low complexity" evidence="8">
    <location>
        <begin position="93"/>
        <end position="126"/>
    </location>
</feature>
<evidence type="ECO:0000313" key="11">
    <source>
        <dbReference type="RefSeq" id="XP_010787290.1"/>
    </source>
</evidence>
<organism evidence="10 11">
    <name type="scientific">Notothenia coriiceps</name>
    <name type="common">black rockcod</name>
    <dbReference type="NCBI Taxonomy" id="8208"/>
    <lineage>
        <taxon>Eukaryota</taxon>
        <taxon>Metazoa</taxon>
        <taxon>Chordata</taxon>
        <taxon>Craniata</taxon>
        <taxon>Vertebrata</taxon>
        <taxon>Euteleostomi</taxon>
        <taxon>Actinopterygii</taxon>
        <taxon>Neopterygii</taxon>
        <taxon>Teleostei</taxon>
        <taxon>Neoteleostei</taxon>
        <taxon>Acanthomorphata</taxon>
        <taxon>Eupercaria</taxon>
        <taxon>Perciformes</taxon>
        <taxon>Notothenioidei</taxon>
        <taxon>Nototheniidae</taxon>
        <taxon>Notothenia</taxon>
    </lineage>
</organism>
<dbReference type="SMART" id="SM00580">
    <property type="entry name" value="PUG"/>
    <property type="match status" value="1"/>
</dbReference>
<dbReference type="GO" id="GO:0005634">
    <property type="term" value="C:nucleus"/>
    <property type="evidence" value="ECO:0007669"/>
    <property type="project" value="TreeGrafter"/>
</dbReference>
<dbReference type="GO" id="GO:0006516">
    <property type="term" value="P:glycoprotein catabolic process"/>
    <property type="evidence" value="ECO:0007669"/>
    <property type="project" value="TreeGrafter"/>
</dbReference>
<sequence>MALYSGDREQCYTSEKASLFPNEEKYRSIRIGNPTFSTKLLPIKGAVECLFEMGFEEAETHLVFPRSASVDQMKLIRDSIASERDRRLGGRQAASPITPTLPTTPTTPTLPTTSPTTPSSASAPVVSAPPPPQPSSLENSMNFFATLQSNFQHVLLYENLDLQQKALSRIPEERLRSEAEVQLRGARAEDPDCKLGLEDFLVLELLRWFKQDFFSWVDHLPCSRCSGATQNSNPLQPSAEDLRWGAQRVENHYCHTCRLSTRFPRWSQ</sequence>
<evidence type="ECO:0000256" key="5">
    <source>
        <dbReference type="ARBA" id="ARBA00022723"/>
    </source>
</evidence>